<evidence type="ECO:0000256" key="3">
    <source>
        <dbReference type="ARBA" id="ARBA00022552"/>
    </source>
</evidence>
<feature type="active site" description="Proton acceptor" evidence="8">
    <location>
        <position position="157"/>
    </location>
</feature>
<keyword evidence="3 8" id="KW-0698">rRNA processing</keyword>
<feature type="compositionally biased region" description="Acidic residues" evidence="9">
    <location>
        <begin position="587"/>
        <end position="603"/>
    </location>
</feature>
<evidence type="ECO:0000256" key="7">
    <source>
        <dbReference type="ARBA" id="ARBA00023242"/>
    </source>
</evidence>
<dbReference type="HAMAP" id="MF_01547">
    <property type="entry name" value="RNA_methyltr_E"/>
    <property type="match status" value="1"/>
</dbReference>
<dbReference type="Pfam" id="PF07780">
    <property type="entry name" value="Spb1_C"/>
    <property type="match status" value="1"/>
</dbReference>
<keyword evidence="6 8" id="KW-0949">S-adenosyl-L-methionine</keyword>
<comment type="similarity">
    <text evidence="8">Belongs to the class I-like SAM-binding methyltransferase superfamily. RNA methyltransferase RlmE family. SPB1 subfamily.</text>
</comment>
<dbReference type="Pfam" id="PF11861">
    <property type="entry name" value="DUF3381"/>
    <property type="match status" value="1"/>
</dbReference>
<feature type="domain" description="Ribosomal RNA methyltransferase SPB1-like C-terminal" evidence="11">
    <location>
        <begin position="612"/>
        <end position="825"/>
    </location>
</feature>
<evidence type="ECO:0000256" key="8">
    <source>
        <dbReference type="HAMAP-Rule" id="MF_03163"/>
    </source>
</evidence>
<evidence type="ECO:0000256" key="9">
    <source>
        <dbReference type="SAM" id="MobiDB-lite"/>
    </source>
</evidence>
<feature type="region of interest" description="Disordered" evidence="9">
    <location>
        <begin position="414"/>
        <end position="510"/>
    </location>
</feature>
<dbReference type="InterPro" id="IPR029063">
    <property type="entry name" value="SAM-dependent_MTases_sf"/>
</dbReference>
<feature type="compositionally biased region" description="Basic and acidic residues" evidence="9">
    <location>
        <begin position="811"/>
        <end position="829"/>
    </location>
</feature>
<name>A0A6J8EHR1_MYTCO</name>
<comment type="subcellular location">
    <subcellularLocation>
        <location evidence="1 8">Nucleus</location>
        <location evidence="1 8">Nucleolus</location>
    </subcellularLocation>
</comment>
<dbReference type="InterPro" id="IPR012920">
    <property type="entry name" value="rRNA_MeTfrase_SPB1-like_C"/>
</dbReference>
<evidence type="ECO:0000256" key="4">
    <source>
        <dbReference type="ARBA" id="ARBA00022603"/>
    </source>
</evidence>
<keyword evidence="7 8" id="KW-0539">Nucleus</keyword>
<sequence length="838" mass="96553">MGKKSKTGKSRKDKFYKLAKETGYRARSAFKLIQLNRKYEFLQKSRVVIDLCAAPGGWLQVCSENTPVSSLILGVDLVSIRPIPNVTTFQEDITTEKCRQTLRKELHQWKADVVLNDGAPNVGKNWLHDAFQQVQLALQALKLATEFLKPGGWFVTKVFRSKDYNALLWVMQQLFKRVHATKPQASRNESAEIFVVCEKFLAPDKIDPKFLDPKYVFQELEMEPKQTISLIHPEKKKRQRDGYAEGDYTLFHTLNASEFIQSPNYLELLAAANQVILNEDRIANHPESTEELKHCLGDIKVLGKKELRNIINWRKRLKKDFNIEDKEDKPVKEEEKEEKAEDSEDDEAELLKKIAMAEEEEKKALKRKIKKIRREKAKLRRKIDLKMIIPGDRHDFVDDIGMFNLQKIKNKTQLDNVEEGDTMIADEYAAEQDIEEEDLNAQQKKLTFDREDKEHLDSDLYSSGEEGEEEPEFDEMDDDNDEEIEGDLEAEDNDDNPLLVKMEDRDQRTEKKLNSWFSKDVFADLVDDDHEDIELKTMAKEYVKKGGKILDQKPSVKLAETDDKKSSDTLTNGKPPSDSKTKKQLDDSDDSGLSDDSDTESESSSDSNASDSDYDTSELYRKEKESRKKEKAQTKKDGFETVPVDSAANIPKLNAVGLAIGAAMVTSRKRKRDIVDDGYHRYMYDDEGLPEWFVMDESKHTKRDLPVTKDEVQEYKMKMKDIDARPIKKVAEAKARKKHREGKRLDRARKRAEAISDTVDITERDKMQQIKQIYKKAGLLSTKKKEVKYVVAKKGKRAARPAGHKGPYKVVDPRMKSDNKRQKMQDRKKGGGKGRKKK</sequence>
<dbReference type="InterPro" id="IPR024576">
    <property type="entry name" value="rRNA_MeTfrase_Spb1_DUF3381"/>
</dbReference>
<dbReference type="GO" id="GO:0000466">
    <property type="term" value="P:maturation of 5.8S rRNA from tricistronic rRNA transcript (SSU-rRNA, 5.8S rRNA, LSU-rRNA)"/>
    <property type="evidence" value="ECO:0007669"/>
    <property type="project" value="TreeGrafter"/>
</dbReference>
<feature type="binding site" evidence="8">
    <location>
        <position position="117"/>
    </location>
    <ligand>
        <name>S-adenosyl-L-methionine</name>
        <dbReference type="ChEBI" id="CHEBI:59789"/>
    </ligand>
</feature>
<dbReference type="Gene3D" id="3.40.50.150">
    <property type="entry name" value="Vaccinia Virus protein VP39"/>
    <property type="match status" value="1"/>
</dbReference>
<feature type="binding site" evidence="8">
    <location>
        <position position="92"/>
    </location>
    <ligand>
        <name>S-adenosyl-L-methionine</name>
        <dbReference type="ChEBI" id="CHEBI:59789"/>
    </ligand>
</feature>
<dbReference type="PANTHER" id="PTHR10920">
    <property type="entry name" value="RIBOSOMAL RNA METHYLTRANSFERASE"/>
    <property type="match status" value="1"/>
</dbReference>
<evidence type="ECO:0000256" key="5">
    <source>
        <dbReference type="ARBA" id="ARBA00022679"/>
    </source>
</evidence>
<comment type="function">
    <text evidence="8">Probable methyltransferase involved in the maturation of rRNA and in the biogenesis of ribosomal subunits.</text>
</comment>
<dbReference type="Pfam" id="PF01728">
    <property type="entry name" value="FtsJ"/>
    <property type="match status" value="1"/>
</dbReference>
<evidence type="ECO:0000313" key="14">
    <source>
        <dbReference type="Proteomes" id="UP000507470"/>
    </source>
</evidence>
<dbReference type="Proteomes" id="UP000507470">
    <property type="component" value="Unassembled WGS sequence"/>
</dbReference>
<feature type="domain" description="DUF3381" evidence="12">
    <location>
        <begin position="233"/>
        <end position="381"/>
    </location>
</feature>
<evidence type="ECO:0000259" key="12">
    <source>
        <dbReference type="Pfam" id="PF11861"/>
    </source>
</evidence>
<dbReference type="InterPro" id="IPR050082">
    <property type="entry name" value="RNA_methyltr_RlmE"/>
</dbReference>
<feature type="region of interest" description="Disordered" evidence="9">
    <location>
        <begin position="793"/>
        <end position="838"/>
    </location>
</feature>
<evidence type="ECO:0000256" key="1">
    <source>
        <dbReference type="ARBA" id="ARBA00004604"/>
    </source>
</evidence>
<feature type="compositionally biased region" description="Acidic residues" evidence="9">
    <location>
        <begin position="428"/>
        <end position="439"/>
    </location>
</feature>
<feature type="compositionally biased region" description="Basic residues" evidence="9">
    <location>
        <begin position="793"/>
        <end position="807"/>
    </location>
</feature>
<feature type="region of interest" description="Disordered" evidence="9">
    <location>
        <begin position="732"/>
        <end position="751"/>
    </location>
</feature>
<dbReference type="AlphaFoldDB" id="A0A6J8EHR1"/>
<feature type="region of interest" description="Disordered" evidence="9">
    <location>
        <begin position="542"/>
        <end position="644"/>
    </location>
</feature>
<dbReference type="OrthoDB" id="289250at2759"/>
<dbReference type="InterPro" id="IPR015507">
    <property type="entry name" value="rRNA-MeTfrase_E"/>
</dbReference>
<feature type="domain" description="Ribosomal RNA methyltransferase FtsJ" evidence="10">
    <location>
        <begin position="24"/>
        <end position="200"/>
    </location>
</feature>
<dbReference type="InterPro" id="IPR002877">
    <property type="entry name" value="RNA_MeTrfase_FtsJ_dom"/>
</dbReference>
<feature type="binding site" evidence="8">
    <location>
        <position position="58"/>
    </location>
    <ligand>
        <name>S-adenosyl-L-methionine</name>
        <dbReference type="ChEBI" id="CHEBI:59789"/>
    </ligand>
</feature>
<dbReference type="GO" id="GO:0030687">
    <property type="term" value="C:preribosome, large subunit precursor"/>
    <property type="evidence" value="ECO:0007669"/>
    <property type="project" value="TreeGrafter"/>
</dbReference>
<feature type="binding site" evidence="8">
    <location>
        <position position="56"/>
    </location>
    <ligand>
        <name>S-adenosyl-L-methionine</name>
        <dbReference type="ChEBI" id="CHEBI:59789"/>
    </ligand>
</feature>
<accession>A0A6J8EHR1</accession>
<dbReference type="GO" id="GO:0016435">
    <property type="term" value="F:rRNA (guanine) methyltransferase activity"/>
    <property type="evidence" value="ECO:0007669"/>
    <property type="project" value="TreeGrafter"/>
</dbReference>
<dbReference type="HAMAP" id="MF_03163">
    <property type="entry name" value="RNA_methyltr_E_SPB1"/>
    <property type="match status" value="1"/>
</dbReference>
<feature type="compositionally biased region" description="Basic residues" evidence="9">
    <location>
        <begin position="735"/>
        <end position="750"/>
    </location>
</feature>
<feature type="compositionally biased region" description="Basic and acidic residues" evidence="9">
    <location>
        <begin position="577"/>
        <end position="586"/>
    </location>
</feature>
<evidence type="ECO:0000256" key="6">
    <source>
        <dbReference type="ARBA" id="ARBA00022691"/>
    </source>
</evidence>
<feature type="compositionally biased region" description="Basic and acidic residues" evidence="9">
    <location>
        <begin position="618"/>
        <end position="639"/>
    </location>
</feature>
<reference evidence="13 14" key="1">
    <citation type="submission" date="2020-06" db="EMBL/GenBank/DDBJ databases">
        <authorList>
            <person name="Li R."/>
            <person name="Bekaert M."/>
        </authorList>
    </citation>
    <scope>NUCLEOTIDE SEQUENCE [LARGE SCALE GENOMIC DNA]</scope>
    <source>
        <strain evidence="14">wild</strain>
    </source>
</reference>
<dbReference type="EC" id="2.1.1.-" evidence="8"/>
<keyword evidence="2 8" id="KW-0690">Ribosome biogenesis</keyword>
<protein>
    <recommendedName>
        <fullName evidence="8">Putative rRNA methyltransferase</fullName>
        <ecNumber evidence="8">2.1.1.-</ecNumber>
    </recommendedName>
    <alternativeName>
        <fullName evidence="8">2'-O-ribose RNA methyltransferase SPB1 homolog</fullName>
    </alternativeName>
</protein>
<feature type="compositionally biased region" description="Acidic residues" evidence="9">
    <location>
        <begin position="465"/>
        <end position="495"/>
    </location>
</feature>
<feature type="compositionally biased region" description="Basic and acidic residues" evidence="9">
    <location>
        <begin position="446"/>
        <end position="458"/>
    </location>
</feature>
<dbReference type="InterPro" id="IPR028589">
    <property type="entry name" value="SPB1-like"/>
</dbReference>
<keyword evidence="14" id="KW-1185">Reference proteome</keyword>
<keyword evidence="5 8" id="KW-0808">Transferase</keyword>
<organism evidence="13 14">
    <name type="scientific">Mytilus coruscus</name>
    <name type="common">Sea mussel</name>
    <dbReference type="NCBI Taxonomy" id="42192"/>
    <lineage>
        <taxon>Eukaryota</taxon>
        <taxon>Metazoa</taxon>
        <taxon>Spiralia</taxon>
        <taxon>Lophotrochozoa</taxon>
        <taxon>Mollusca</taxon>
        <taxon>Bivalvia</taxon>
        <taxon>Autobranchia</taxon>
        <taxon>Pteriomorphia</taxon>
        <taxon>Mytilida</taxon>
        <taxon>Mytiloidea</taxon>
        <taxon>Mytilidae</taxon>
        <taxon>Mytilinae</taxon>
        <taxon>Mytilus</taxon>
    </lineage>
</organism>
<dbReference type="FunFam" id="3.40.50.150:FF:000004">
    <property type="entry name" value="AdoMet-dependent rRNA methyltransferase SPB1"/>
    <property type="match status" value="1"/>
</dbReference>
<gene>
    <name evidence="13" type="ORF">MCOR_51835</name>
</gene>
<keyword evidence="4 8" id="KW-0489">Methyltransferase</keyword>
<feature type="region of interest" description="Disordered" evidence="9">
    <location>
        <begin position="327"/>
        <end position="347"/>
    </location>
</feature>
<dbReference type="EMBL" id="CACVKT020009033">
    <property type="protein sequence ID" value="CAC5419506.1"/>
    <property type="molecule type" value="Genomic_DNA"/>
</dbReference>
<evidence type="ECO:0000259" key="11">
    <source>
        <dbReference type="Pfam" id="PF07780"/>
    </source>
</evidence>
<dbReference type="SUPFAM" id="SSF53335">
    <property type="entry name" value="S-adenosyl-L-methionine-dependent methyltransferases"/>
    <property type="match status" value="1"/>
</dbReference>
<evidence type="ECO:0000313" key="13">
    <source>
        <dbReference type="EMBL" id="CAC5419506.1"/>
    </source>
</evidence>
<dbReference type="PANTHER" id="PTHR10920:SF13">
    <property type="entry name" value="PRE-RRNA 2'-O-RIBOSE RNA METHYLTRANSFERASE FTSJ3"/>
    <property type="match status" value="1"/>
</dbReference>
<feature type="compositionally biased region" description="Basic and acidic residues" evidence="9">
    <location>
        <begin position="327"/>
        <end position="339"/>
    </location>
</feature>
<evidence type="ECO:0000256" key="2">
    <source>
        <dbReference type="ARBA" id="ARBA00022517"/>
    </source>
</evidence>
<comment type="catalytic activity">
    <reaction evidence="8">
        <text>a ribonucleotide in rRNA + S-adenosyl-L-methionine = a 2'-O-methylribonucleotide in rRNA + S-adenosyl-L-homocysteine + H(+)</text>
        <dbReference type="Rhea" id="RHEA:48628"/>
        <dbReference type="Rhea" id="RHEA-COMP:12164"/>
        <dbReference type="Rhea" id="RHEA-COMP:12165"/>
        <dbReference type="ChEBI" id="CHEBI:15378"/>
        <dbReference type="ChEBI" id="CHEBI:57856"/>
        <dbReference type="ChEBI" id="CHEBI:59789"/>
        <dbReference type="ChEBI" id="CHEBI:90675"/>
        <dbReference type="ChEBI" id="CHEBI:90676"/>
    </reaction>
</comment>
<feature type="binding site" evidence="8">
    <location>
        <position position="76"/>
    </location>
    <ligand>
        <name>S-adenosyl-L-methionine</name>
        <dbReference type="ChEBI" id="CHEBI:59789"/>
    </ligand>
</feature>
<dbReference type="GO" id="GO:0008650">
    <property type="term" value="F:rRNA (uridine-2'-O-)-methyltransferase activity"/>
    <property type="evidence" value="ECO:0007669"/>
    <property type="project" value="TreeGrafter"/>
</dbReference>
<feature type="compositionally biased region" description="Basic and acidic residues" evidence="9">
    <location>
        <begin position="501"/>
        <end position="510"/>
    </location>
</feature>
<dbReference type="GO" id="GO:0005730">
    <property type="term" value="C:nucleolus"/>
    <property type="evidence" value="ECO:0007669"/>
    <property type="project" value="UniProtKB-SubCell"/>
</dbReference>
<evidence type="ECO:0000259" key="10">
    <source>
        <dbReference type="Pfam" id="PF01728"/>
    </source>
</evidence>
<dbReference type="GO" id="GO:0000463">
    <property type="term" value="P:maturation of LSU-rRNA from tricistronic rRNA transcript (SSU-rRNA, 5.8S rRNA, LSU-rRNA)"/>
    <property type="evidence" value="ECO:0007669"/>
    <property type="project" value="TreeGrafter"/>
</dbReference>
<feature type="compositionally biased region" description="Basic and acidic residues" evidence="9">
    <location>
        <begin position="542"/>
        <end position="551"/>
    </location>
</feature>
<proteinExistence type="inferred from homology"/>